<dbReference type="InterPro" id="IPR001451">
    <property type="entry name" value="Hexapep"/>
</dbReference>
<dbReference type="PANTHER" id="PTHR43300:SF11">
    <property type="entry name" value="ACETYLTRANSFERASE RV3034C-RELATED"/>
    <property type="match status" value="1"/>
</dbReference>
<protein>
    <submittedName>
        <fullName evidence="2">DapH/DapD/GlmU-related protein</fullName>
    </submittedName>
</protein>
<dbReference type="SUPFAM" id="SSF51161">
    <property type="entry name" value="Trimeric LpxA-like enzymes"/>
    <property type="match status" value="2"/>
</dbReference>
<dbReference type="InterPro" id="IPR011004">
    <property type="entry name" value="Trimer_LpxA-like_sf"/>
</dbReference>
<dbReference type="CDD" id="cd03349">
    <property type="entry name" value="LbH_XAT"/>
    <property type="match status" value="1"/>
</dbReference>
<accession>A0AAJ1IDG7</accession>
<comment type="caution">
    <text evidence="2">The sequence shown here is derived from an EMBL/GenBank/DDBJ whole genome shotgun (WGS) entry which is preliminary data.</text>
</comment>
<name>A0AAJ1IDG7_9SPIO</name>
<organism evidence="2 3">
    <name type="scientific">Candidatus Thalassospirochaeta sargassi</name>
    <dbReference type="NCBI Taxonomy" id="3119039"/>
    <lineage>
        <taxon>Bacteria</taxon>
        <taxon>Pseudomonadati</taxon>
        <taxon>Spirochaetota</taxon>
        <taxon>Spirochaetia</taxon>
        <taxon>Spirochaetales</taxon>
        <taxon>Spirochaetaceae</taxon>
        <taxon>Candidatus Thalassospirochaeta</taxon>
    </lineage>
</organism>
<dbReference type="EMBL" id="JAQQAL010000011">
    <property type="protein sequence ID" value="MDC7226164.1"/>
    <property type="molecule type" value="Genomic_DNA"/>
</dbReference>
<evidence type="ECO:0000313" key="2">
    <source>
        <dbReference type="EMBL" id="MDC7226164.1"/>
    </source>
</evidence>
<dbReference type="Proteomes" id="UP001221217">
    <property type="component" value="Unassembled WGS sequence"/>
</dbReference>
<gene>
    <name evidence="2" type="ORF">PQJ61_05325</name>
</gene>
<dbReference type="AlphaFoldDB" id="A0AAJ1IDG7"/>
<evidence type="ECO:0000313" key="3">
    <source>
        <dbReference type="Proteomes" id="UP001221217"/>
    </source>
</evidence>
<dbReference type="PANTHER" id="PTHR43300">
    <property type="entry name" value="ACETYLTRANSFERASE"/>
    <property type="match status" value="1"/>
</dbReference>
<dbReference type="InterPro" id="IPR050179">
    <property type="entry name" value="Trans_hexapeptide_repeat"/>
</dbReference>
<proteinExistence type="inferred from homology"/>
<reference evidence="2 3" key="1">
    <citation type="submission" date="2022-12" db="EMBL/GenBank/DDBJ databases">
        <title>Metagenome assembled genome from gulf of manar.</title>
        <authorList>
            <person name="Kohli P."/>
            <person name="Pk S."/>
            <person name="Venkata Ramana C."/>
            <person name="Sasikala C."/>
        </authorList>
    </citation>
    <scope>NUCLEOTIDE SEQUENCE [LARGE SCALE GENOMIC DNA]</scope>
    <source>
        <strain evidence="2">JB008</strain>
    </source>
</reference>
<dbReference type="Gene3D" id="2.160.10.10">
    <property type="entry name" value="Hexapeptide repeat proteins"/>
    <property type="match status" value="2"/>
</dbReference>
<dbReference type="Pfam" id="PF00132">
    <property type="entry name" value="Hexapep"/>
    <property type="match status" value="1"/>
</dbReference>
<sequence length="238" mass="26461">MGNNHISDSAKIINSNIGEYNKIFHDVEVRNSKIGDYVSLGDQTILLNCEFDSNIAINRRNFIQQSHIGKFTYTGVGTQIRGVEIGNFCSISWYVSIGGKNHNYNYVTNSTRWAFKNMYGGPKDTKFIYGEGHAPCILENDVWIAANAVIMRGVKLGNGCVIGAGAVVTKDVEPYSIVAGSPAKKINQRFDDKIIDSLEKIQWWNWDKDVIKNNLDLIYSSQVDGSVIGKLAELSKSI</sequence>
<evidence type="ECO:0000256" key="1">
    <source>
        <dbReference type="ARBA" id="ARBA00007274"/>
    </source>
</evidence>
<comment type="similarity">
    <text evidence="1">Belongs to the transferase hexapeptide repeat family.</text>
</comment>